<dbReference type="PROSITE" id="PS51318">
    <property type="entry name" value="TAT"/>
    <property type="match status" value="1"/>
</dbReference>
<reference evidence="2 3" key="1">
    <citation type="journal article" date="2017" name="Front. Microbiol.">
        <title>Comparative Genomic Analysis of the Class Epsilonproteobacteria and Proposed Reclassification to Epsilonbacteraeota (phyl. nov.).</title>
        <authorList>
            <person name="Waite D.W."/>
            <person name="Vanwonterghem I."/>
            <person name="Rinke C."/>
            <person name="Parks D.H."/>
            <person name="Zhang Y."/>
            <person name="Takai K."/>
            <person name="Sievert S.M."/>
            <person name="Simon J."/>
            <person name="Campbell B.J."/>
            <person name="Hanson T.E."/>
            <person name="Woyke T."/>
            <person name="Klotz M.G."/>
            <person name="Hugenholtz P."/>
        </authorList>
    </citation>
    <scope>NUCLEOTIDE SEQUENCE [LARGE SCALE GENOMIC DNA]</scope>
    <source>
        <strain evidence="2">UBA11420</strain>
    </source>
</reference>
<evidence type="ECO:0000313" key="3">
    <source>
        <dbReference type="Proteomes" id="UP000231638"/>
    </source>
</evidence>
<organism evidence="2 3">
    <name type="scientific">Sulfurospirillum cavolei</name>
    <dbReference type="NCBI Taxonomy" id="366522"/>
    <lineage>
        <taxon>Bacteria</taxon>
        <taxon>Pseudomonadati</taxon>
        <taxon>Campylobacterota</taxon>
        <taxon>Epsilonproteobacteria</taxon>
        <taxon>Campylobacterales</taxon>
        <taxon>Sulfurospirillaceae</taxon>
        <taxon>Sulfurospirillum</taxon>
    </lineage>
</organism>
<dbReference type="STRING" id="366522.GCA_001548055_00307"/>
<comment type="caution">
    <text evidence="2">The sequence shown here is derived from an EMBL/GenBank/DDBJ whole genome shotgun (WGS) entry which is preliminary data.</text>
</comment>
<dbReference type="EMBL" id="DLUG01000179">
    <property type="protein sequence ID" value="DAB36069.1"/>
    <property type="molecule type" value="Genomic_DNA"/>
</dbReference>
<proteinExistence type="predicted"/>
<dbReference type="InterPro" id="IPR006311">
    <property type="entry name" value="TAT_signal"/>
</dbReference>
<dbReference type="InterPro" id="IPR019546">
    <property type="entry name" value="TAT_signal_bac_arc"/>
</dbReference>
<gene>
    <name evidence="2" type="ORF">CFH80_06765</name>
</gene>
<dbReference type="Proteomes" id="UP000231638">
    <property type="component" value="Unassembled WGS sequence"/>
</dbReference>
<accession>A0A2D3WG70</accession>
<dbReference type="NCBIfam" id="TIGR01409">
    <property type="entry name" value="TAT_signal_seq"/>
    <property type="match status" value="1"/>
</dbReference>
<protein>
    <submittedName>
        <fullName evidence="2">Tat pathway signal protein</fullName>
    </submittedName>
</protein>
<dbReference type="AlphaFoldDB" id="A0A2D3WG70"/>
<name>A0A2D3WG70_9BACT</name>
<sequence length="67" mass="7355">MHENRRDFLKKALGTTAVVATAGASGVLASSKEATKGANGVVYGKSPKKEILYKETDAWKLYYKRSY</sequence>
<evidence type="ECO:0000256" key="1">
    <source>
        <dbReference type="ARBA" id="ARBA00022505"/>
    </source>
</evidence>
<keyword evidence="1" id="KW-0500">Molybdenum</keyword>
<evidence type="ECO:0000313" key="2">
    <source>
        <dbReference type="EMBL" id="DAB36069.1"/>
    </source>
</evidence>